<dbReference type="PANTHER" id="PTHR36115">
    <property type="entry name" value="PROLINE-RICH ANTIGEN HOMOLOG-RELATED"/>
    <property type="match status" value="1"/>
</dbReference>
<evidence type="ECO:0000256" key="5">
    <source>
        <dbReference type="ARBA" id="ARBA00023136"/>
    </source>
</evidence>
<sequence>MAYTHLNDQTNYNPYNDRINGEVEASQVIQTHQHELNAFFYAGFGRRFLSYIIDLAILWGITQIIFKPLYAFTGIDQWQLWISYFSVEHIIDAMLYFGYFILMTKFFQQTIGKMILGISVYTTGINKLRWSDVVFREWIGRIISNVLFGLPYLFVVFTPKHIGVHDYFADTVVVKNKYLKYIRENEALLRDNTQYNSYNN</sequence>
<reference evidence="8 9" key="1">
    <citation type="submission" date="2020-04" db="EMBL/GenBank/DDBJ databases">
        <title>Staphylococcus species from domestic dog.</title>
        <authorList>
            <person name="Paterson G.K."/>
        </authorList>
    </citation>
    <scope>NUCLEOTIDE SEQUENCE [LARGE SCALE GENOMIC DNA]</scope>
    <source>
        <strain evidence="8 9">H16/1A</strain>
    </source>
</reference>
<feature type="transmembrane region" description="Helical" evidence="6">
    <location>
        <begin position="48"/>
        <end position="66"/>
    </location>
</feature>
<evidence type="ECO:0000256" key="3">
    <source>
        <dbReference type="ARBA" id="ARBA00022692"/>
    </source>
</evidence>
<evidence type="ECO:0000313" key="8">
    <source>
        <dbReference type="EMBL" id="MBI5974239.1"/>
    </source>
</evidence>
<organism evidence="8 9">
    <name type="scientific">Staphylococcus canis</name>
    <dbReference type="NCBI Taxonomy" id="2724942"/>
    <lineage>
        <taxon>Bacteria</taxon>
        <taxon>Bacillati</taxon>
        <taxon>Bacillota</taxon>
        <taxon>Bacilli</taxon>
        <taxon>Bacillales</taxon>
        <taxon>Staphylococcaceae</taxon>
        <taxon>Staphylococcus</taxon>
    </lineage>
</organism>
<evidence type="ECO:0000256" key="1">
    <source>
        <dbReference type="ARBA" id="ARBA00004651"/>
    </source>
</evidence>
<evidence type="ECO:0000313" key="9">
    <source>
        <dbReference type="Proteomes" id="UP000751852"/>
    </source>
</evidence>
<feature type="domain" description="RDD" evidence="7">
    <location>
        <begin position="41"/>
        <end position="169"/>
    </location>
</feature>
<dbReference type="InterPro" id="IPR010432">
    <property type="entry name" value="RDD"/>
</dbReference>
<keyword evidence="3 6" id="KW-0812">Transmembrane</keyword>
<keyword evidence="4 6" id="KW-1133">Transmembrane helix</keyword>
<evidence type="ECO:0000256" key="2">
    <source>
        <dbReference type="ARBA" id="ARBA00022475"/>
    </source>
</evidence>
<comment type="subcellular location">
    <subcellularLocation>
        <location evidence="1">Cell membrane</location>
        <topology evidence="1">Multi-pass membrane protein</topology>
    </subcellularLocation>
</comment>
<dbReference type="Pfam" id="PF06271">
    <property type="entry name" value="RDD"/>
    <property type="match status" value="1"/>
</dbReference>
<evidence type="ECO:0000259" key="7">
    <source>
        <dbReference type="Pfam" id="PF06271"/>
    </source>
</evidence>
<dbReference type="InterPro" id="IPR051791">
    <property type="entry name" value="Pra-immunoreactive"/>
</dbReference>
<name>A0ABS0T907_9STAP</name>
<keyword evidence="5 6" id="KW-0472">Membrane</keyword>
<proteinExistence type="predicted"/>
<feature type="transmembrane region" description="Helical" evidence="6">
    <location>
        <begin position="78"/>
        <end position="102"/>
    </location>
</feature>
<protein>
    <submittedName>
        <fullName evidence="8">RDD family protein</fullName>
    </submittedName>
</protein>
<dbReference type="Proteomes" id="UP000751852">
    <property type="component" value="Unassembled WGS sequence"/>
</dbReference>
<comment type="caution">
    <text evidence="8">The sequence shown here is derived from an EMBL/GenBank/DDBJ whole genome shotgun (WGS) entry which is preliminary data.</text>
</comment>
<dbReference type="PANTHER" id="PTHR36115:SF9">
    <property type="entry name" value="LMO1584 PROTEIN"/>
    <property type="match status" value="1"/>
</dbReference>
<dbReference type="EMBL" id="JABANU010000002">
    <property type="protein sequence ID" value="MBI5974239.1"/>
    <property type="molecule type" value="Genomic_DNA"/>
</dbReference>
<keyword evidence="2" id="KW-1003">Cell membrane</keyword>
<evidence type="ECO:0000256" key="4">
    <source>
        <dbReference type="ARBA" id="ARBA00022989"/>
    </source>
</evidence>
<accession>A0ABS0T907</accession>
<keyword evidence="9" id="KW-1185">Reference proteome</keyword>
<evidence type="ECO:0000256" key="6">
    <source>
        <dbReference type="SAM" id="Phobius"/>
    </source>
</evidence>
<dbReference type="RefSeq" id="WP_198617029.1">
    <property type="nucleotide sequence ID" value="NZ_JABANU010000002.1"/>
</dbReference>
<gene>
    <name evidence="8" type="ORF">HHH54_01345</name>
</gene>